<keyword evidence="2 6" id="KW-0396">Initiation factor</keyword>
<protein>
    <submittedName>
        <fullName evidence="6">Eukaryotic translation initiation factor 3 subunit D</fullName>
    </submittedName>
</protein>
<dbReference type="Proteomes" id="UP000054776">
    <property type="component" value="Unassembled WGS sequence"/>
</dbReference>
<feature type="region of interest" description="Disordered" evidence="5">
    <location>
        <begin position="1"/>
        <end position="26"/>
    </location>
</feature>
<gene>
    <name evidence="6" type="primary">eif3d</name>
    <name evidence="6" type="ORF">T01_3401</name>
</gene>
<proteinExistence type="predicted"/>
<evidence type="ECO:0000256" key="3">
    <source>
        <dbReference type="ARBA" id="ARBA00022884"/>
    </source>
</evidence>
<keyword evidence="7" id="KW-1185">Reference proteome</keyword>
<evidence type="ECO:0000256" key="2">
    <source>
        <dbReference type="ARBA" id="ARBA00022540"/>
    </source>
</evidence>
<dbReference type="STRING" id="6334.A0A0V0YWE7"/>
<keyword evidence="3" id="KW-0694">RNA-binding</keyword>
<evidence type="ECO:0000313" key="7">
    <source>
        <dbReference type="Proteomes" id="UP000054776"/>
    </source>
</evidence>
<dbReference type="InterPro" id="IPR007783">
    <property type="entry name" value="eIF3d"/>
</dbReference>
<dbReference type="AlphaFoldDB" id="A0A0V0YWE7"/>
<dbReference type="GO" id="GO:0003723">
    <property type="term" value="F:RNA binding"/>
    <property type="evidence" value="ECO:0007669"/>
    <property type="project" value="UniProtKB-KW"/>
</dbReference>
<dbReference type="GO" id="GO:0005852">
    <property type="term" value="C:eukaryotic translation initiation factor 3 complex"/>
    <property type="evidence" value="ECO:0007669"/>
    <property type="project" value="InterPro"/>
</dbReference>
<name>A0A0V0YWE7_TRISP</name>
<organism evidence="6 7">
    <name type="scientific">Trichinella spiralis</name>
    <name type="common">Trichina worm</name>
    <dbReference type="NCBI Taxonomy" id="6334"/>
    <lineage>
        <taxon>Eukaryota</taxon>
        <taxon>Metazoa</taxon>
        <taxon>Ecdysozoa</taxon>
        <taxon>Nematoda</taxon>
        <taxon>Enoplea</taxon>
        <taxon>Dorylaimia</taxon>
        <taxon>Trichinellida</taxon>
        <taxon>Trichinellidae</taxon>
        <taxon>Trichinella</taxon>
    </lineage>
</organism>
<evidence type="ECO:0000256" key="4">
    <source>
        <dbReference type="ARBA" id="ARBA00022917"/>
    </source>
</evidence>
<keyword evidence="1" id="KW-0963">Cytoplasm</keyword>
<dbReference type="Pfam" id="PF05091">
    <property type="entry name" value="eIF-3_zeta"/>
    <property type="match status" value="1"/>
</dbReference>
<accession>A0A0V0YWE7</accession>
<evidence type="ECO:0000256" key="1">
    <source>
        <dbReference type="ARBA" id="ARBA00022490"/>
    </source>
</evidence>
<dbReference type="GO" id="GO:0003743">
    <property type="term" value="F:translation initiation factor activity"/>
    <property type="evidence" value="ECO:0007669"/>
    <property type="project" value="UniProtKB-KW"/>
</dbReference>
<feature type="non-terminal residue" evidence="6">
    <location>
        <position position="1"/>
    </location>
</feature>
<evidence type="ECO:0000313" key="6">
    <source>
        <dbReference type="EMBL" id="KRY04443.1"/>
    </source>
</evidence>
<dbReference type="OrthoDB" id="16538at2759"/>
<evidence type="ECO:0000256" key="5">
    <source>
        <dbReference type="SAM" id="MobiDB-lite"/>
    </source>
</evidence>
<reference evidence="6 7" key="1">
    <citation type="submission" date="2015-01" db="EMBL/GenBank/DDBJ databases">
        <title>Evolution of Trichinella species and genotypes.</title>
        <authorList>
            <person name="Korhonen P.K."/>
            <person name="Edoardo P."/>
            <person name="Giuseppe L.R."/>
            <person name="Gasser R.B."/>
        </authorList>
    </citation>
    <scope>NUCLEOTIDE SEQUENCE [LARGE SCALE GENOMIC DNA]</scope>
    <source>
        <strain evidence="6">ISS3</strain>
    </source>
</reference>
<keyword evidence="4" id="KW-0648">Protein biosynthesis</keyword>
<dbReference type="EMBL" id="JYDH01004313">
    <property type="protein sequence ID" value="KRY04443.1"/>
    <property type="molecule type" value="Genomic_DNA"/>
</dbReference>
<dbReference type="InParanoid" id="A0A0V0YWE7"/>
<comment type="caution">
    <text evidence="6">The sequence shown here is derived from an EMBL/GenBank/DDBJ whole genome shotgun (WGS) entry which is preliminary data.</text>
</comment>
<sequence>LQRKFQKQFGVRQKWDQKSQAQLKPRDSSVEVRSDWEVKEEMDFPRLMKMRYMEVA</sequence>
<feature type="non-terminal residue" evidence="6">
    <location>
        <position position="56"/>
    </location>
</feature>